<keyword evidence="2" id="KW-1185">Reference proteome</keyword>
<accession>A0A9D3W861</accession>
<organism evidence="1 2">
    <name type="scientific">Gossypium stocksii</name>
    <dbReference type="NCBI Taxonomy" id="47602"/>
    <lineage>
        <taxon>Eukaryota</taxon>
        <taxon>Viridiplantae</taxon>
        <taxon>Streptophyta</taxon>
        <taxon>Embryophyta</taxon>
        <taxon>Tracheophyta</taxon>
        <taxon>Spermatophyta</taxon>
        <taxon>Magnoliopsida</taxon>
        <taxon>eudicotyledons</taxon>
        <taxon>Gunneridae</taxon>
        <taxon>Pentapetalae</taxon>
        <taxon>rosids</taxon>
        <taxon>malvids</taxon>
        <taxon>Malvales</taxon>
        <taxon>Malvaceae</taxon>
        <taxon>Malvoideae</taxon>
        <taxon>Gossypium</taxon>
    </lineage>
</organism>
<dbReference type="Pfam" id="PF03492">
    <property type="entry name" value="Methyltransf_7"/>
    <property type="match status" value="1"/>
</dbReference>
<gene>
    <name evidence="1" type="ORF">J1N35_007929</name>
</gene>
<dbReference type="InterPro" id="IPR029063">
    <property type="entry name" value="SAM-dependent_MTases_sf"/>
</dbReference>
<dbReference type="GO" id="GO:0008168">
    <property type="term" value="F:methyltransferase activity"/>
    <property type="evidence" value="ECO:0007669"/>
    <property type="project" value="InterPro"/>
</dbReference>
<evidence type="ECO:0000313" key="1">
    <source>
        <dbReference type="EMBL" id="KAH1114551.1"/>
    </source>
</evidence>
<dbReference type="Proteomes" id="UP000828251">
    <property type="component" value="Unassembled WGS sequence"/>
</dbReference>
<protein>
    <submittedName>
        <fullName evidence="1">Uncharacterized protein</fullName>
    </submittedName>
</protein>
<dbReference type="InterPro" id="IPR005299">
    <property type="entry name" value="MeTrfase_7"/>
</dbReference>
<proteinExistence type="predicted"/>
<dbReference type="Gene3D" id="3.40.50.150">
    <property type="entry name" value="Vaccinia Virus protein VP39"/>
    <property type="match status" value="1"/>
</dbReference>
<evidence type="ECO:0000313" key="2">
    <source>
        <dbReference type="Proteomes" id="UP000828251"/>
    </source>
</evidence>
<name>A0A9D3W861_9ROSI</name>
<sequence length="135" mass="15312">MQVPPALYDEHGKSINKGNIYVSELSPQSVSQAYYKQFQEDFSLLLKSLSEELVTGGRTVLILLGRIGQDHADRGNSFFSEILSRSLALSVSQAAIEKEKVDPYKVHFYVASRNKLEDEVRREGSFEVDKLEMLR</sequence>
<dbReference type="PANTHER" id="PTHR31009">
    <property type="entry name" value="S-ADENOSYL-L-METHIONINE:CARBOXYL METHYLTRANSFERASE FAMILY PROTEIN"/>
    <property type="match status" value="1"/>
</dbReference>
<dbReference type="OrthoDB" id="1523883at2759"/>
<dbReference type="EMBL" id="JAIQCV010000003">
    <property type="protein sequence ID" value="KAH1114551.1"/>
    <property type="molecule type" value="Genomic_DNA"/>
</dbReference>
<comment type="caution">
    <text evidence="1">The sequence shown here is derived from an EMBL/GenBank/DDBJ whole genome shotgun (WGS) entry which is preliminary data.</text>
</comment>
<dbReference type="SUPFAM" id="SSF53335">
    <property type="entry name" value="S-adenosyl-L-methionine-dependent methyltransferases"/>
    <property type="match status" value="1"/>
</dbReference>
<dbReference type="AlphaFoldDB" id="A0A9D3W861"/>
<reference evidence="1 2" key="1">
    <citation type="journal article" date="2021" name="Plant Biotechnol. J.">
        <title>Multi-omics assisted identification of the key and species-specific regulatory components of drought-tolerant mechanisms in Gossypium stocksii.</title>
        <authorList>
            <person name="Yu D."/>
            <person name="Ke L."/>
            <person name="Zhang D."/>
            <person name="Wu Y."/>
            <person name="Sun Y."/>
            <person name="Mei J."/>
            <person name="Sun J."/>
            <person name="Sun Y."/>
        </authorList>
    </citation>
    <scope>NUCLEOTIDE SEQUENCE [LARGE SCALE GENOMIC DNA]</scope>
    <source>
        <strain evidence="2">cv. E1</strain>
        <tissue evidence="1">Leaf</tissue>
    </source>
</reference>